<evidence type="ECO:0000256" key="1">
    <source>
        <dbReference type="ARBA" id="ARBA00010197"/>
    </source>
</evidence>
<reference evidence="6" key="1">
    <citation type="journal article" date="2021" name="Open Biol.">
        <title>Shared evolutionary footprints suggest mitochondrial oxidative damage underlies multiple complex I losses in fungi.</title>
        <authorList>
            <person name="Schikora-Tamarit M.A."/>
            <person name="Marcet-Houben M."/>
            <person name="Nosek J."/>
            <person name="Gabaldon T."/>
        </authorList>
    </citation>
    <scope>NUCLEOTIDE SEQUENCE</scope>
    <source>
        <strain evidence="6">CBS2887</strain>
    </source>
</reference>
<dbReference type="EMBL" id="JAEUBG010001360">
    <property type="protein sequence ID" value="KAH3686518.1"/>
    <property type="molecule type" value="Genomic_DNA"/>
</dbReference>
<dbReference type="OrthoDB" id="666364at2759"/>
<feature type="compositionally biased region" description="Basic and acidic residues" evidence="4">
    <location>
        <begin position="263"/>
        <end position="321"/>
    </location>
</feature>
<dbReference type="GO" id="GO:0000398">
    <property type="term" value="P:mRNA splicing, via spliceosome"/>
    <property type="evidence" value="ECO:0007669"/>
    <property type="project" value="InterPro"/>
</dbReference>
<feature type="region of interest" description="Disordered" evidence="4">
    <location>
        <begin position="368"/>
        <end position="413"/>
    </location>
</feature>
<feature type="region of interest" description="Disordered" evidence="4">
    <location>
        <begin position="1"/>
        <end position="65"/>
    </location>
</feature>
<dbReference type="AlphaFoldDB" id="A0A9P8Q9I3"/>
<dbReference type="InterPro" id="IPR017862">
    <property type="entry name" value="SKI-int_prot_SKIP"/>
</dbReference>
<keyword evidence="3" id="KW-0507">mRNA processing</keyword>
<keyword evidence="7" id="KW-1185">Reference proteome</keyword>
<comment type="function">
    <text evidence="3">Involved in pre-mRNA splicing.</text>
</comment>
<evidence type="ECO:0000259" key="5">
    <source>
        <dbReference type="Pfam" id="PF02731"/>
    </source>
</evidence>
<dbReference type="InterPro" id="IPR004015">
    <property type="entry name" value="SKI-int_prot_SKIP_SNW-dom"/>
</dbReference>
<comment type="caution">
    <text evidence="6">The sequence shown here is derived from an EMBL/GenBank/DDBJ whole genome shotgun (WGS) entry which is preliminary data.</text>
</comment>
<dbReference type="Proteomes" id="UP000774326">
    <property type="component" value="Unassembled WGS sequence"/>
</dbReference>
<name>A0A9P8Q9I3_WICPI</name>
<dbReference type="GO" id="GO:0005681">
    <property type="term" value="C:spliceosomal complex"/>
    <property type="evidence" value="ECO:0007669"/>
    <property type="project" value="UniProtKB-UniRule"/>
</dbReference>
<accession>A0A9P8Q9I3</accession>
<evidence type="ECO:0000313" key="7">
    <source>
        <dbReference type="Proteomes" id="UP000774326"/>
    </source>
</evidence>
<comment type="subcellular location">
    <subcellularLocation>
        <location evidence="3">Nucleus</location>
    </subcellularLocation>
</comment>
<protein>
    <recommendedName>
        <fullName evidence="2 3">Pre-mRNA-processing protein 45</fullName>
    </recommendedName>
</protein>
<proteinExistence type="inferred from homology"/>
<reference evidence="6" key="2">
    <citation type="submission" date="2021-01" db="EMBL/GenBank/DDBJ databases">
        <authorList>
            <person name="Schikora-Tamarit M.A."/>
        </authorList>
    </citation>
    <scope>NUCLEOTIDE SEQUENCE</scope>
    <source>
        <strain evidence="6">CBS2887</strain>
    </source>
</reference>
<dbReference type="PANTHER" id="PTHR12096">
    <property type="entry name" value="NUCLEAR PROTEIN SKIP-RELATED"/>
    <property type="match status" value="1"/>
</dbReference>
<organism evidence="6 7">
    <name type="scientific">Wickerhamomyces pijperi</name>
    <name type="common">Yeast</name>
    <name type="synonym">Pichia pijperi</name>
    <dbReference type="NCBI Taxonomy" id="599730"/>
    <lineage>
        <taxon>Eukaryota</taxon>
        <taxon>Fungi</taxon>
        <taxon>Dikarya</taxon>
        <taxon>Ascomycota</taxon>
        <taxon>Saccharomycotina</taxon>
        <taxon>Saccharomycetes</taxon>
        <taxon>Phaffomycetales</taxon>
        <taxon>Wickerhamomycetaceae</taxon>
        <taxon>Wickerhamomyces</taxon>
    </lineage>
</organism>
<evidence type="ECO:0000256" key="2">
    <source>
        <dbReference type="ARBA" id="ARBA00022160"/>
    </source>
</evidence>
<feature type="compositionally biased region" description="Polar residues" evidence="4">
    <location>
        <begin position="1"/>
        <end position="12"/>
    </location>
</feature>
<dbReference type="Pfam" id="PF02731">
    <property type="entry name" value="SKIP_SNW"/>
    <property type="match status" value="1"/>
</dbReference>
<feature type="compositionally biased region" description="Basic and acidic residues" evidence="4">
    <location>
        <begin position="29"/>
        <end position="38"/>
    </location>
</feature>
<evidence type="ECO:0000256" key="4">
    <source>
        <dbReference type="SAM" id="MobiDB-lite"/>
    </source>
</evidence>
<evidence type="ECO:0000313" key="6">
    <source>
        <dbReference type="EMBL" id="KAH3686518.1"/>
    </source>
</evidence>
<keyword evidence="3" id="KW-0539">Nucleus</keyword>
<feature type="compositionally biased region" description="Basic and acidic residues" evidence="4">
    <location>
        <begin position="385"/>
        <end position="395"/>
    </location>
</feature>
<feature type="compositionally biased region" description="Polar residues" evidence="4">
    <location>
        <begin position="39"/>
        <end position="54"/>
    </location>
</feature>
<keyword evidence="3" id="KW-0747">Spliceosome</keyword>
<evidence type="ECO:0000256" key="3">
    <source>
        <dbReference type="RuleBase" id="RU367140"/>
    </source>
</evidence>
<keyword evidence="3" id="KW-0508">mRNA splicing</keyword>
<comment type="subunit">
    <text evidence="3">Associated with the spliceosome.</text>
</comment>
<gene>
    <name evidence="6" type="ORF">WICPIJ_002496</name>
</gene>
<feature type="compositionally biased region" description="Low complexity" evidence="4">
    <location>
        <begin position="322"/>
        <end position="333"/>
    </location>
</feature>
<comment type="similarity">
    <text evidence="1 3">Belongs to the SNW family.</text>
</comment>
<feature type="domain" description="SKI-interacting protein SKIP SNW" evidence="5">
    <location>
        <begin position="109"/>
        <end position="270"/>
    </location>
</feature>
<feature type="region of interest" description="Disordered" evidence="4">
    <location>
        <begin position="263"/>
        <end position="333"/>
    </location>
</feature>
<sequence length="413" mass="47512">MFSISQYLSQISNDDKKPTPSSTQISVFEPRKKSHLENIDSNSKQSGSKLNQRATIDDIKPSRSKYIRIPRPSQEEIDATTERTKKALDVILQEKLGKVSSSNNKAQPEFIRYNSTNVLSNNGATSSRLIKIIDVKQDPMAPPKFKQKKQFAAAKDEPIAPILHAPVAKLSQEEQKKWYIPPAISNWKNPNGYSIGLDKRLAVDGRDPNLFKDEGMNDNFVNLSEALDDADKKAREELKARNALKKQQLEAETKQKEEQLRLMAEKARQDSSNNRDYRIRQTREYQERLNDREERRQRAQRELKSNRSTKDRDVSERREMSQTKTTKTSSDSQFDSRLFTNSVVAQHSETEVYDKPFFLQKSVSNFFKDQGTGNNLEDLGPVEFVKGDNSNKRTAEEEEEDFDQDGSNKRQRV</sequence>